<gene>
    <name evidence="2" type="ORF">MOO47_00925</name>
</gene>
<keyword evidence="1" id="KW-1133">Transmembrane helix</keyword>
<dbReference type="RefSeq" id="WP_249512983.1">
    <property type="nucleotide sequence ID" value="NZ_CP093365.1"/>
</dbReference>
<sequence>MKKKKSTFARITQFFIWFMLIVIVAGVIFQAVVSFM</sequence>
<organism evidence="2 3">
    <name type="scientific">Bombilactobacillus thymidiniphilus</name>
    <dbReference type="NCBI Taxonomy" id="2923363"/>
    <lineage>
        <taxon>Bacteria</taxon>
        <taxon>Bacillati</taxon>
        <taxon>Bacillota</taxon>
        <taxon>Bacilli</taxon>
        <taxon>Lactobacillales</taxon>
        <taxon>Lactobacillaceae</taxon>
        <taxon>Bombilactobacillus</taxon>
    </lineage>
</organism>
<accession>A0ABY4PDP6</accession>
<keyword evidence="1" id="KW-0472">Membrane</keyword>
<dbReference type="Pfam" id="PF13253">
    <property type="entry name" value="DUF4044"/>
    <property type="match status" value="1"/>
</dbReference>
<dbReference type="InterPro" id="IPR025270">
    <property type="entry name" value="DUF4044"/>
</dbReference>
<dbReference type="EMBL" id="CP093365">
    <property type="protein sequence ID" value="UQS83798.1"/>
    <property type="molecule type" value="Genomic_DNA"/>
</dbReference>
<evidence type="ECO:0000313" key="2">
    <source>
        <dbReference type="EMBL" id="UQS83798.1"/>
    </source>
</evidence>
<feature type="transmembrane region" description="Helical" evidence="1">
    <location>
        <begin position="12"/>
        <end position="33"/>
    </location>
</feature>
<evidence type="ECO:0000313" key="3">
    <source>
        <dbReference type="Proteomes" id="UP000831947"/>
    </source>
</evidence>
<keyword evidence="1" id="KW-0812">Transmembrane</keyword>
<keyword evidence="3" id="KW-1185">Reference proteome</keyword>
<protein>
    <submittedName>
        <fullName evidence="2">DUF4044 domain-containing protein</fullName>
    </submittedName>
</protein>
<evidence type="ECO:0000256" key="1">
    <source>
        <dbReference type="SAM" id="Phobius"/>
    </source>
</evidence>
<reference evidence="2 3" key="1">
    <citation type="journal article" date="2022" name="Int. J. Syst. Evol. Microbiol.">
        <title>Apilactobacillus apisilvae sp. nov., Nicolia spurrieriana gen. nov. sp. nov., Bombilactobacillus folatiphilus sp. nov. and Bombilactobacillus thymidiniphilus sp. nov., four new lactic acid bacterial isolates from stingless bees Tetragonula carbonaria and Austroplebeia australis.</title>
        <authorList>
            <person name="Oliphant S.A."/>
            <person name="Watson-Haigh N.S."/>
            <person name="Sumby K.M."/>
            <person name="Gardner J."/>
            <person name="Groom S."/>
            <person name="Jiranek V."/>
        </authorList>
    </citation>
    <scope>NUCLEOTIDE SEQUENCE [LARGE SCALE GENOMIC DNA]</scope>
    <source>
        <strain evidence="2 3">SG4_A1</strain>
    </source>
</reference>
<name>A0ABY4PDP6_9LACO</name>
<proteinExistence type="predicted"/>
<dbReference type="Proteomes" id="UP000831947">
    <property type="component" value="Chromosome"/>
</dbReference>